<keyword evidence="1" id="KW-0175">Coiled coil</keyword>
<keyword evidence="3" id="KW-1185">Reference proteome</keyword>
<proteinExistence type="predicted"/>
<evidence type="ECO:0000256" key="1">
    <source>
        <dbReference type="SAM" id="Coils"/>
    </source>
</evidence>
<reference evidence="2 3" key="1">
    <citation type="submission" date="2020-08" db="EMBL/GenBank/DDBJ databases">
        <authorList>
            <person name="Newling K."/>
            <person name="Davey J."/>
            <person name="Forrester S."/>
        </authorList>
    </citation>
    <scope>NUCLEOTIDE SEQUENCE [LARGE SCALE GENOMIC DNA]</scope>
    <source>
        <strain evidence="3">Crithidia deanei Carvalho (ATCC PRA-265)</strain>
    </source>
</reference>
<feature type="coiled-coil region" evidence="1">
    <location>
        <begin position="162"/>
        <end position="189"/>
    </location>
</feature>
<sequence>MEKLMVDQRKEEGALHAVLDRIQSASRSATPRANGDDVNPGEVKMMLVPETQLLQLVQERERALSLLKSFRDEGNAVIYRMYNVIKQKEKKNVELLATLETLQKSNERLRQIQRQVTNMTGSTSPYHQLNHNEISEHCKRCVEKEKIIEGQRKLVSELDELLRNADTTLLAMKGRAEAAEQQLREVLQERKAASPQSIVYVKEGEVPESAVGQMERIALSSRGTPRTRRCAPCCSDYTSRTAR</sequence>
<evidence type="ECO:0000313" key="2">
    <source>
        <dbReference type="EMBL" id="CAD2214599.1"/>
    </source>
</evidence>
<feature type="coiled-coil region" evidence="1">
    <location>
        <begin position="85"/>
        <end position="115"/>
    </location>
</feature>
<dbReference type="Proteomes" id="UP000515908">
    <property type="component" value="Chromosome 03"/>
</dbReference>
<organism evidence="2 3">
    <name type="scientific">Angomonas deanei</name>
    <dbReference type="NCBI Taxonomy" id="59799"/>
    <lineage>
        <taxon>Eukaryota</taxon>
        <taxon>Discoba</taxon>
        <taxon>Euglenozoa</taxon>
        <taxon>Kinetoplastea</taxon>
        <taxon>Metakinetoplastina</taxon>
        <taxon>Trypanosomatida</taxon>
        <taxon>Trypanosomatidae</taxon>
        <taxon>Strigomonadinae</taxon>
        <taxon>Angomonas</taxon>
    </lineage>
</organism>
<gene>
    <name evidence="2" type="ORF">ADEAN_000205000</name>
</gene>
<protein>
    <submittedName>
        <fullName evidence="2">Uncharacterized protein</fullName>
    </submittedName>
</protein>
<dbReference type="AlphaFoldDB" id="A0A7G2C4Q6"/>
<dbReference type="VEuPathDB" id="TriTrypDB:ADEAN_000205000"/>
<name>A0A7G2C4Q6_9TRYP</name>
<accession>A0A7G2C4Q6</accession>
<dbReference type="EMBL" id="LR877147">
    <property type="protein sequence ID" value="CAD2214599.1"/>
    <property type="molecule type" value="Genomic_DNA"/>
</dbReference>
<evidence type="ECO:0000313" key="3">
    <source>
        <dbReference type="Proteomes" id="UP000515908"/>
    </source>
</evidence>